<gene>
    <name evidence="1" type="ORF">F4821DRAFT_250813</name>
</gene>
<comment type="caution">
    <text evidence="1">The sequence shown here is derived from an EMBL/GenBank/DDBJ whole genome shotgun (WGS) entry which is preliminary data.</text>
</comment>
<dbReference type="EMBL" id="MU394423">
    <property type="protein sequence ID" value="KAI6080785.1"/>
    <property type="molecule type" value="Genomic_DNA"/>
</dbReference>
<accession>A0ACC0CK99</accession>
<organism evidence="1 2">
    <name type="scientific">Hypoxylon rubiginosum</name>
    <dbReference type="NCBI Taxonomy" id="110542"/>
    <lineage>
        <taxon>Eukaryota</taxon>
        <taxon>Fungi</taxon>
        <taxon>Dikarya</taxon>
        <taxon>Ascomycota</taxon>
        <taxon>Pezizomycotina</taxon>
        <taxon>Sordariomycetes</taxon>
        <taxon>Xylariomycetidae</taxon>
        <taxon>Xylariales</taxon>
        <taxon>Hypoxylaceae</taxon>
        <taxon>Hypoxylon</taxon>
    </lineage>
</organism>
<keyword evidence="2" id="KW-1185">Reference proteome</keyword>
<reference evidence="1 2" key="1">
    <citation type="journal article" date="2022" name="New Phytol.">
        <title>Ecological generalism drives hyperdiversity of secondary metabolite gene clusters in xylarialean endophytes.</title>
        <authorList>
            <person name="Franco M.E.E."/>
            <person name="Wisecaver J.H."/>
            <person name="Arnold A.E."/>
            <person name="Ju Y.M."/>
            <person name="Slot J.C."/>
            <person name="Ahrendt S."/>
            <person name="Moore L.P."/>
            <person name="Eastman K.E."/>
            <person name="Scott K."/>
            <person name="Konkel Z."/>
            <person name="Mondo S.J."/>
            <person name="Kuo A."/>
            <person name="Hayes R.D."/>
            <person name="Haridas S."/>
            <person name="Andreopoulos B."/>
            <person name="Riley R."/>
            <person name="LaButti K."/>
            <person name="Pangilinan J."/>
            <person name="Lipzen A."/>
            <person name="Amirebrahimi M."/>
            <person name="Yan J."/>
            <person name="Adam C."/>
            <person name="Keymanesh K."/>
            <person name="Ng V."/>
            <person name="Louie K."/>
            <person name="Northen T."/>
            <person name="Drula E."/>
            <person name="Henrissat B."/>
            <person name="Hsieh H.M."/>
            <person name="Youens-Clark K."/>
            <person name="Lutzoni F."/>
            <person name="Miadlikowska J."/>
            <person name="Eastwood D.C."/>
            <person name="Hamelin R.C."/>
            <person name="Grigoriev I.V."/>
            <person name="U'Ren J.M."/>
        </authorList>
    </citation>
    <scope>NUCLEOTIDE SEQUENCE [LARGE SCALE GENOMIC DNA]</scope>
    <source>
        <strain evidence="1 2">ER1909</strain>
    </source>
</reference>
<protein>
    <submittedName>
        <fullName evidence="1">Uncharacterized protein</fullName>
    </submittedName>
</protein>
<dbReference type="Proteomes" id="UP001497680">
    <property type="component" value="Unassembled WGS sequence"/>
</dbReference>
<evidence type="ECO:0000313" key="2">
    <source>
        <dbReference type="Proteomes" id="UP001497680"/>
    </source>
</evidence>
<proteinExistence type="predicted"/>
<evidence type="ECO:0000313" key="1">
    <source>
        <dbReference type="EMBL" id="KAI6080785.1"/>
    </source>
</evidence>
<sequence>MSHALETVPPSVEWPPKADLRKDVYRPLPKVAPGTVDPSSITGDVPTTLAKAAVAEFSDALLSNDSEKLASCFFAEQAFWRDIVALTSHLRTFSMSSTVTAALLHMKDLRGVDGNVEVAGKAHFAVINPVMMFIDCQISFRTASPALDCLGKMILLPVKNDGVVSWKIWVLSTWVENIIQHPENEKLLTSPGRNLDALDTIETDTFIVGAGSSGLMIAARLKALGTDSVIIDRNAQLGDNWTNRYDCLKFHVPTSNCELPYAQFKKEVQSPNRLSKYDVAEHLRQYAANFRLNVILSTTIKSASYNPTEKKWTVKLKTTDGRPGKTIITKQFIQATGIGSQKPYLPLMKDENLFKGTSLHSASFHNARSLAEQGVKSVAVIGSANTAFDVMQDCYAAGLKTTMVARSPTYIFPYEYVMDPHGIGAYDIMGVEAADLLLNTFPLALDGQFSHGLFSHLASQEPDRYLALAQAGFPVLDSRDPTVDVQHHLSERGGGHYVDVGGTKLISEGKVAVRGLVEPVGYTETGLRLSDGSVLDTDAVIWCTGFADKDVRSTASGVFGVADPDLATDSGVLGPEDIAARLDASWGVDAEGEVRGVWKRHLRMENYWVIGGVMQYQRWWSRPMAQQIKLAVEGCLPPAYRDTPAPK</sequence>
<name>A0ACC0CK99_9PEZI</name>